<evidence type="ECO:0000313" key="3">
    <source>
        <dbReference type="Proteomes" id="UP000005459"/>
    </source>
</evidence>
<keyword evidence="3" id="KW-1185">Reference proteome</keyword>
<gene>
    <name evidence="2" type="ORF">ThimaDRAFT_2119</name>
</gene>
<accession>F9UB83</accession>
<organism evidence="2 3">
    <name type="scientific">Thiocapsa marina 5811</name>
    <dbReference type="NCBI Taxonomy" id="768671"/>
    <lineage>
        <taxon>Bacteria</taxon>
        <taxon>Pseudomonadati</taxon>
        <taxon>Pseudomonadota</taxon>
        <taxon>Gammaproteobacteria</taxon>
        <taxon>Chromatiales</taxon>
        <taxon>Chromatiaceae</taxon>
        <taxon>Thiocapsa</taxon>
    </lineage>
</organism>
<protein>
    <submittedName>
        <fullName evidence="2">Uncharacterized protein</fullName>
    </submittedName>
</protein>
<dbReference type="EMBL" id="AFWV01000006">
    <property type="protein sequence ID" value="EGV18701.1"/>
    <property type="molecule type" value="Genomic_DNA"/>
</dbReference>
<dbReference type="STRING" id="768671.ThimaDRAFT_2119"/>
<proteinExistence type="predicted"/>
<evidence type="ECO:0000256" key="1">
    <source>
        <dbReference type="SAM" id="MobiDB-lite"/>
    </source>
</evidence>
<dbReference type="Proteomes" id="UP000005459">
    <property type="component" value="Unassembled WGS sequence"/>
</dbReference>
<sequence>MITFVVAPAKIVDLVGAHGLAPQSMSRDTSSALEALHRPEPAYSAS</sequence>
<dbReference type="AlphaFoldDB" id="F9UB83"/>
<feature type="compositionally biased region" description="Polar residues" evidence="1">
    <location>
        <begin position="23"/>
        <end position="32"/>
    </location>
</feature>
<name>F9UB83_9GAMM</name>
<feature type="region of interest" description="Disordered" evidence="1">
    <location>
        <begin position="23"/>
        <end position="46"/>
    </location>
</feature>
<reference evidence="2 3" key="1">
    <citation type="submission" date="2011-06" db="EMBL/GenBank/DDBJ databases">
        <title>The draft genome of Thiocapsa marina 5811.</title>
        <authorList>
            <consortium name="US DOE Joint Genome Institute (JGI-PGF)"/>
            <person name="Lucas S."/>
            <person name="Han J."/>
            <person name="Cheng J.-F."/>
            <person name="Goodwin L."/>
            <person name="Pitluck S."/>
            <person name="Peters L."/>
            <person name="Land M.L."/>
            <person name="Hauser L."/>
            <person name="Vogl K."/>
            <person name="Liu Z."/>
            <person name="Imhoff J."/>
            <person name="Thiel V."/>
            <person name="Frigaard N.-U."/>
            <person name="Bryant D."/>
            <person name="Woyke T.J."/>
        </authorList>
    </citation>
    <scope>NUCLEOTIDE SEQUENCE [LARGE SCALE GENOMIC DNA]</scope>
    <source>
        <strain evidence="2 3">5811</strain>
    </source>
</reference>
<evidence type="ECO:0000313" key="2">
    <source>
        <dbReference type="EMBL" id="EGV18701.1"/>
    </source>
</evidence>